<gene>
    <name evidence="13" type="ORF">M0R45_016299</name>
</gene>
<dbReference type="CDD" id="cd03213">
    <property type="entry name" value="ABCG_EPDR"/>
    <property type="match status" value="1"/>
</dbReference>
<dbReference type="SUPFAM" id="SSF52540">
    <property type="entry name" value="P-loop containing nucleoside triphosphate hydrolases"/>
    <property type="match status" value="1"/>
</dbReference>
<dbReference type="InterPro" id="IPR003439">
    <property type="entry name" value="ABC_transporter-like_ATP-bd"/>
</dbReference>
<evidence type="ECO:0000256" key="6">
    <source>
        <dbReference type="ARBA" id="ARBA00022741"/>
    </source>
</evidence>
<dbReference type="InterPro" id="IPR017871">
    <property type="entry name" value="ABC_transporter-like_CS"/>
</dbReference>
<evidence type="ECO:0000256" key="7">
    <source>
        <dbReference type="ARBA" id="ARBA00022840"/>
    </source>
</evidence>
<dbReference type="PANTHER" id="PTHR48042:SF15">
    <property type="entry name" value="ABC TRANSPORTER G FAMILY MEMBER 13"/>
    <property type="match status" value="1"/>
</dbReference>
<evidence type="ECO:0000313" key="13">
    <source>
        <dbReference type="EMBL" id="KAK9939608.1"/>
    </source>
</evidence>
<feature type="region of interest" description="Disordered" evidence="10">
    <location>
        <begin position="670"/>
        <end position="699"/>
    </location>
</feature>
<evidence type="ECO:0000256" key="8">
    <source>
        <dbReference type="ARBA" id="ARBA00022989"/>
    </source>
</evidence>
<protein>
    <recommendedName>
        <fullName evidence="12">ABC transporter domain-containing protein</fullName>
    </recommendedName>
</protein>
<evidence type="ECO:0000256" key="1">
    <source>
        <dbReference type="ARBA" id="ARBA00004141"/>
    </source>
</evidence>
<dbReference type="GO" id="GO:0005524">
    <property type="term" value="F:ATP binding"/>
    <property type="evidence" value="ECO:0007669"/>
    <property type="project" value="UniProtKB-KW"/>
</dbReference>
<evidence type="ECO:0000256" key="10">
    <source>
        <dbReference type="SAM" id="MobiDB-lite"/>
    </source>
</evidence>
<dbReference type="Pfam" id="PF19055">
    <property type="entry name" value="ABC2_membrane_7"/>
    <property type="match status" value="1"/>
</dbReference>
<keyword evidence="8 11" id="KW-1133">Transmembrane helix</keyword>
<keyword evidence="7" id="KW-0067">ATP-binding</keyword>
<dbReference type="InterPro" id="IPR043926">
    <property type="entry name" value="ABCG_dom"/>
</dbReference>
<comment type="similarity">
    <text evidence="2">Belongs to the ABC transporter superfamily. ABCG family. Eye pigment precursor importer (TC 3.A.1.204) subfamily.</text>
</comment>
<dbReference type="PROSITE" id="PS50893">
    <property type="entry name" value="ABC_TRANSPORTER_2"/>
    <property type="match status" value="1"/>
</dbReference>
<evidence type="ECO:0000256" key="3">
    <source>
        <dbReference type="ARBA" id="ARBA00022448"/>
    </source>
</evidence>
<comment type="subcellular location">
    <subcellularLocation>
        <location evidence="1">Membrane</location>
        <topology evidence="1">Multi-pass membrane protein</topology>
    </subcellularLocation>
</comment>
<name>A0AAW1XSE3_RUBAR</name>
<dbReference type="PROSITE" id="PS00211">
    <property type="entry name" value="ABC_TRANSPORTER_1"/>
    <property type="match status" value="1"/>
</dbReference>
<dbReference type="PANTHER" id="PTHR48042">
    <property type="entry name" value="ABC TRANSPORTER G FAMILY MEMBER 11"/>
    <property type="match status" value="1"/>
</dbReference>
<dbReference type="Gene3D" id="3.40.50.300">
    <property type="entry name" value="P-loop containing nucleotide triphosphate hydrolases"/>
    <property type="match status" value="1"/>
</dbReference>
<dbReference type="SMART" id="SM00382">
    <property type="entry name" value="AAA"/>
    <property type="match status" value="1"/>
</dbReference>
<dbReference type="GO" id="GO:0140359">
    <property type="term" value="F:ABC-type transporter activity"/>
    <property type="evidence" value="ECO:0007669"/>
    <property type="project" value="InterPro"/>
</dbReference>
<dbReference type="InterPro" id="IPR013525">
    <property type="entry name" value="ABC2_TM"/>
</dbReference>
<dbReference type="GO" id="GO:0016020">
    <property type="term" value="C:membrane"/>
    <property type="evidence" value="ECO:0007669"/>
    <property type="project" value="UniProtKB-SubCell"/>
</dbReference>
<sequence length="699" mass="78101">MELEEHSGVGSVESSKRSCRGGGRRDGEGGNNGMMYLVWEDVSVVLPNFGIGHNHGGHTRRLLDGLTGFAEPGRIMAIMGPSGSGKSTLLDALAGRLSRNVVMTGNVHLNGKKRRLDYGVAAYVTQENVLLGTLTVRETITFSAHLRLPTSLTKQEVNDIVDATITEMGLQECSHRLIGNWHLRGISGGEKKRLSIALEILTKPRLLFLDEPTSGLDSAAALFVVQTLRYIARDGRTVISSIHQPSSEVFALFDDLVLLSGGQTVYSGQANMALEFFAKAGVPCPSLRNPSDHFLRCINSDFDRIIMNDSHKIRDIPKSSEPLLNLATAEIKAMLVEKYRRSEYATMARTRIREISSMEGLDVDKRNGSQAKWWKQLSILTQRSFLNMCRDMGYYWVRIIVYILLSLCVGTIFYRLGTNYTSIFARGACAGFISGFMTFMSIGGFPSFLEEMKVFHRERINGHYGVAVFTLSNFFSSLPFLAFMSIATASITYYMVEIHSHFSEYVFMCLDLLGAIAAVEGSMMIIASLVPNYLMGVIIGAGYLGIMMMTAGFFRFMPDLPKPVWRYPISYLNYGAWALQGEYKNGLIGREFDSQWIIGPKVKGEDILTTLLGIQPDQSKWWDLAAVAALVVSFRFLFFIILKIKERASPLFRACYAKQTLKHLKKRPSFRKEGPLFPSKRHQPLHPLSFQEGLNSPLH</sequence>
<comment type="caution">
    <text evidence="13">The sequence shown here is derived from an EMBL/GenBank/DDBJ whole genome shotgun (WGS) entry which is preliminary data.</text>
</comment>
<evidence type="ECO:0000259" key="12">
    <source>
        <dbReference type="PROSITE" id="PS50893"/>
    </source>
</evidence>
<dbReference type="EMBL" id="JBEDUW010000003">
    <property type="protein sequence ID" value="KAK9939608.1"/>
    <property type="molecule type" value="Genomic_DNA"/>
</dbReference>
<accession>A0AAW1XSE3</accession>
<feature type="region of interest" description="Disordered" evidence="10">
    <location>
        <begin position="1"/>
        <end position="27"/>
    </location>
</feature>
<evidence type="ECO:0000256" key="11">
    <source>
        <dbReference type="SAM" id="Phobius"/>
    </source>
</evidence>
<dbReference type="InterPro" id="IPR003593">
    <property type="entry name" value="AAA+_ATPase"/>
</dbReference>
<organism evidence="13 14">
    <name type="scientific">Rubus argutus</name>
    <name type="common">Southern blackberry</name>
    <dbReference type="NCBI Taxonomy" id="59490"/>
    <lineage>
        <taxon>Eukaryota</taxon>
        <taxon>Viridiplantae</taxon>
        <taxon>Streptophyta</taxon>
        <taxon>Embryophyta</taxon>
        <taxon>Tracheophyta</taxon>
        <taxon>Spermatophyta</taxon>
        <taxon>Magnoliopsida</taxon>
        <taxon>eudicotyledons</taxon>
        <taxon>Gunneridae</taxon>
        <taxon>Pentapetalae</taxon>
        <taxon>rosids</taxon>
        <taxon>fabids</taxon>
        <taxon>Rosales</taxon>
        <taxon>Rosaceae</taxon>
        <taxon>Rosoideae</taxon>
        <taxon>Rosoideae incertae sedis</taxon>
        <taxon>Rubus</taxon>
    </lineage>
</organism>
<dbReference type="AlphaFoldDB" id="A0AAW1XSE3"/>
<feature type="transmembrane region" description="Helical" evidence="11">
    <location>
        <begin position="423"/>
        <end position="445"/>
    </location>
</feature>
<feature type="transmembrane region" description="Helical" evidence="11">
    <location>
        <begin position="395"/>
        <end position="417"/>
    </location>
</feature>
<evidence type="ECO:0000256" key="9">
    <source>
        <dbReference type="ARBA" id="ARBA00023136"/>
    </source>
</evidence>
<keyword evidence="3" id="KW-0813">Transport</keyword>
<dbReference type="InterPro" id="IPR052215">
    <property type="entry name" value="Plant_ABCG"/>
</dbReference>
<evidence type="ECO:0000256" key="4">
    <source>
        <dbReference type="ARBA" id="ARBA00022553"/>
    </source>
</evidence>
<dbReference type="Proteomes" id="UP001457282">
    <property type="component" value="Unassembled WGS sequence"/>
</dbReference>
<keyword evidence="9 11" id="KW-0472">Membrane</keyword>
<evidence type="ECO:0000256" key="5">
    <source>
        <dbReference type="ARBA" id="ARBA00022692"/>
    </source>
</evidence>
<feature type="domain" description="ABC transporter" evidence="12">
    <location>
        <begin position="37"/>
        <end position="286"/>
    </location>
</feature>
<feature type="transmembrane region" description="Helical" evidence="11">
    <location>
        <begin position="533"/>
        <end position="557"/>
    </location>
</feature>
<keyword evidence="14" id="KW-1185">Reference proteome</keyword>
<dbReference type="InterPro" id="IPR027417">
    <property type="entry name" value="P-loop_NTPase"/>
</dbReference>
<dbReference type="FunFam" id="3.40.50.300:FF:000504">
    <property type="entry name" value="ABC transporter G family member 11"/>
    <property type="match status" value="1"/>
</dbReference>
<dbReference type="GO" id="GO:0016887">
    <property type="term" value="F:ATP hydrolysis activity"/>
    <property type="evidence" value="ECO:0007669"/>
    <property type="project" value="InterPro"/>
</dbReference>
<dbReference type="Pfam" id="PF01061">
    <property type="entry name" value="ABC2_membrane"/>
    <property type="match status" value="1"/>
</dbReference>
<dbReference type="Pfam" id="PF00005">
    <property type="entry name" value="ABC_tran"/>
    <property type="match status" value="1"/>
</dbReference>
<evidence type="ECO:0000313" key="14">
    <source>
        <dbReference type="Proteomes" id="UP001457282"/>
    </source>
</evidence>
<keyword evidence="5 11" id="KW-0812">Transmembrane</keyword>
<evidence type="ECO:0000256" key="2">
    <source>
        <dbReference type="ARBA" id="ARBA00005814"/>
    </source>
</evidence>
<keyword evidence="6" id="KW-0547">Nucleotide-binding</keyword>
<proteinExistence type="inferred from homology"/>
<keyword evidence="4" id="KW-0597">Phosphoprotein</keyword>
<dbReference type="GO" id="GO:0009651">
    <property type="term" value="P:response to salt stress"/>
    <property type="evidence" value="ECO:0007669"/>
    <property type="project" value="UniProtKB-ARBA"/>
</dbReference>
<feature type="transmembrane region" description="Helical" evidence="11">
    <location>
        <begin position="621"/>
        <end position="642"/>
    </location>
</feature>
<feature type="transmembrane region" description="Helical" evidence="11">
    <location>
        <begin position="466"/>
        <end position="493"/>
    </location>
</feature>
<reference evidence="13 14" key="1">
    <citation type="journal article" date="2023" name="G3 (Bethesda)">
        <title>A chromosome-length genome assembly and annotation of blackberry (Rubus argutus, cv. 'Hillquist').</title>
        <authorList>
            <person name="Bruna T."/>
            <person name="Aryal R."/>
            <person name="Dudchenko O."/>
            <person name="Sargent D.J."/>
            <person name="Mead D."/>
            <person name="Buti M."/>
            <person name="Cavallini A."/>
            <person name="Hytonen T."/>
            <person name="Andres J."/>
            <person name="Pham M."/>
            <person name="Weisz D."/>
            <person name="Mascagni F."/>
            <person name="Usai G."/>
            <person name="Natali L."/>
            <person name="Bassil N."/>
            <person name="Fernandez G.E."/>
            <person name="Lomsadze A."/>
            <person name="Armour M."/>
            <person name="Olukolu B."/>
            <person name="Poorten T."/>
            <person name="Britton C."/>
            <person name="Davik J."/>
            <person name="Ashrafi H."/>
            <person name="Aiden E.L."/>
            <person name="Borodovsky M."/>
            <person name="Worthington M."/>
        </authorList>
    </citation>
    <scope>NUCLEOTIDE SEQUENCE [LARGE SCALE GENOMIC DNA]</scope>
    <source>
        <strain evidence="13">PI 553951</strain>
    </source>
</reference>